<dbReference type="EC" id="2.7.7.2" evidence="15"/>
<reference evidence="17 18" key="2">
    <citation type="journal article" date="2020" name="Antonie Van Leeuwenhoek">
        <title>Phylogenomic characterisation of a novel corynebacterial species pathogenic to animals.</title>
        <authorList>
            <person name="Moller J."/>
            <person name="Musella L."/>
            <person name="Melnikov V."/>
            <person name="Geissdorfer W."/>
            <person name="Burkovski A."/>
            <person name="Sangal V."/>
        </authorList>
    </citation>
    <scope>NUCLEOTIDE SEQUENCE [LARGE SCALE GENOMIC DNA]</scope>
    <source>
        <strain evidence="17 18">PO100/5</strain>
    </source>
</reference>
<keyword evidence="6 15" id="KW-0808">Transferase</keyword>
<dbReference type="InterPro" id="IPR015864">
    <property type="entry name" value="FAD_synthase"/>
</dbReference>
<proteinExistence type="inferred from homology"/>
<evidence type="ECO:0000256" key="2">
    <source>
        <dbReference type="ARBA" id="ARBA00004726"/>
    </source>
</evidence>
<dbReference type="EMBL" id="CP021417">
    <property type="protein sequence ID" value="ARU46345.1"/>
    <property type="molecule type" value="Genomic_DNA"/>
</dbReference>
<dbReference type="PIRSF" id="PIRSF004491">
    <property type="entry name" value="FAD_Synth"/>
    <property type="match status" value="1"/>
</dbReference>
<evidence type="ECO:0000313" key="18">
    <source>
        <dbReference type="Proteomes" id="UP000195652"/>
    </source>
</evidence>
<evidence type="ECO:0000256" key="13">
    <source>
        <dbReference type="ARBA" id="ARBA00047880"/>
    </source>
</evidence>
<evidence type="ECO:0000259" key="16">
    <source>
        <dbReference type="SMART" id="SM00904"/>
    </source>
</evidence>
<dbReference type="CDD" id="cd02064">
    <property type="entry name" value="FAD_synthetase_N"/>
    <property type="match status" value="1"/>
</dbReference>
<dbReference type="SMART" id="SM00904">
    <property type="entry name" value="Flavokinase"/>
    <property type="match status" value="1"/>
</dbReference>
<dbReference type="PANTHER" id="PTHR22749:SF6">
    <property type="entry name" value="RIBOFLAVIN KINASE"/>
    <property type="match status" value="1"/>
</dbReference>
<evidence type="ECO:0000256" key="12">
    <source>
        <dbReference type="ARBA" id="ARBA00023268"/>
    </source>
</evidence>
<dbReference type="InterPro" id="IPR015865">
    <property type="entry name" value="Riboflavin_kinase_bac/euk"/>
</dbReference>
<evidence type="ECO:0000256" key="14">
    <source>
        <dbReference type="ARBA" id="ARBA00049494"/>
    </source>
</evidence>
<dbReference type="SUPFAM" id="SSF82114">
    <property type="entry name" value="Riboflavin kinase-like"/>
    <property type="match status" value="1"/>
</dbReference>
<dbReference type="NCBIfam" id="TIGR00083">
    <property type="entry name" value="ribF"/>
    <property type="match status" value="1"/>
</dbReference>
<gene>
    <name evidence="17" type="ORF">CBE74_07415</name>
</gene>
<keyword evidence="11 15" id="KW-0067">ATP-binding</keyword>
<dbReference type="UniPathway" id="UPA00277">
    <property type="reaction ID" value="UER00407"/>
</dbReference>
<keyword evidence="5 15" id="KW-0288">FMN</keyword>
<keyword evidence="4 15" id="KW-0285">Flavoprotein</keyword>
<dbReference type="InterPro" id="IPR023468">
    <property type="entry name" value="Riboflavin_kinase"/>
</dbReference>
<dbReference type="GO" id="GO:0009231">
    <property type="term" value="P:riboflavin biosynthetic process"/>
    <property type="evidence" value="ECO:0007669"/>
    <property type="project" value="InterPro"/>
</dbReference>
<dbReference type="RefSeq" id="WP_087454152.1">
    <property type="nucleotide sequence ID" value="NZ_CP021417.2"/>
</dbReference>
<evidence type="ECO:0000256" key="10">
    <source>
        <dbReference type="ARBA" id="ARBA00022827"/>
    </source>
</evidence>
<evidence type="ECO:0000256" key="5">
    <source>
        <dbReference type="ARBA" id="ARBA00022643"/>
    </source>
</evidence>
<keyword evidence="18" id="KW-1185">Reference proteome</keyword>
<dbReference type="PANTHER" id="PTHR22749">
    <property type="entry name" value="RIBOFLAVIN KINASE/FMN ADENYLYLTRANSFERASE"/>
    <property type="match status" value="1"/>
</dbReference>
<evidence type="ECO:0000256" key="8">
    <source>
        <dbReference type="ARBA" id="ARBA00022741"/>
    </source>
</evidence>
<keyword evidence="9 15" id="KW-0418">Kinase</keyword>
<evidence type="ECO:0000256" key="3">
    <source>
        <dbReference type="ARBA" id="ARBA00005201"/>
    </source>
</evidence>
<dbReference type="FunFam" id="2.40.30.30:FF:000003">
    <property type="entry name" value="Riboflavin biosynthesis protein"/>
    <property type="match status" value="1"/>
</dbReference>
<dbReference type="GO" id="GO:0009398">
    <property type="term" value="P:FMN biosynthetic process"/>
    <property type="evidence" value="ECO:0007669"/>
    <property type="project" value="UniProtKB-UniRule"/>
</dbReference>
<evidence type="ECO:0000256" key="1">
    <source>
        <dbReference type="ARBA" id="ARBA00002121"/>
    </source>
</evidence>
<dbReference type="GO" id="GO:0008531">
    <property type="term" value="F:riboflavin kinase activity"/>
    <property type="evidence" value="ECO:0007669"/>
    <property type="project" value="UniProtKB-UniRule"/>
</dbReference>
<dbReference type="InterPro" id="IPR014729">
    <property type="entry name" value="Rossmann-like_a/b/a_fold"/>
</dbReference>
<evidence type="ECO:0000256" key="4">
    <source>
        <dbReference type="ARBA" id="ARBA00022630"/>
    </source>
</evidence>
<dbReference type="Proteomes" id="UP000195652">
    <property type="component" value="Chromosome"/>
</dbReference>
<protein>
    <recommendedName>
        <fullName evidence="15">Riboflavin biosynthesis protein</fullName>
    </recommendedName>
    <domain>
        <recommendedName>
            <fullName evidence="15">Riboflavin kinase</fullName>
            <ecNumber evidence="15">2.7.1.26</ecNumber>
        </recommendedName>
        <alternativeName>
            <fullName evidence="15">Flavokinase</fullName>
        </alternativeName>
    </domain>
    <domain>
        <recommendedName>
            <fullName evidence="15">FMN adenylyltransferase</fullName>
            <ecNumber evidence="15">2.7.7.2</ecNumber>
        </recommendedName>
        <alternativeName>
            <fullName evidence="15">FAD pyrophosphorylase</fullName>
        </alternativeName>
        <alternativeName>
            <fullName evidence="15">FAD synthase</fullName>
        </alternativeName>
    </domain>
</protein>
<evidence type="ECO:0000256" key="15">
    <source>
        <dbReference type="PIRNR" id="PIRNR004491"/>
    </source>
</evidence>
<keyword evidence="8 15" id="KW-0547">Nucleotide-binding</keyword>
<comment type="similarity">
    <text evidence="15">Belongs to the ribF family.</text>
</comment>
<reference evidence="17 18" key="4">
    <citation type="journal article" date="2020" name="PLoS ONE">
        <title>Taxonomic classification of strain PO100/5 shows a broader geographic distribution and genetic markers of the recently described Corynebacterium silvaticum.</title>
        <authorList>
            <person name="Viana M.V.C."/>
            <person name="Profeta R."/>
            <person name="da Silva A.L."/>
            <person name="Hurtado R."/>
            <person name="Cerqueira J.C."/>
            <person name="Ribeiro B.F.S."/>
            <person name="Almeida M.O."/>
            <person name="Morais-Rodrigues F."/>
            <person name="Soares S.C."/>
            <person name="Oliveira M."/>
            <person name="Tavares L."/>
            <person name="Figueiredo H."/>
            <person name="Wattam A.R."/>
            <person name="Barh D."/>
            <person name="Ghosh P."/>
            <person name="Silva A."/>
            <person name="Azevedo V."/>
        </authorList>
    </citation>
    <scope>NUCLEOTIDE SEQUENCE [LARGE SCALE GENOMIC DNA]</scope>
    <source>
        <strain evidence="17 18">PO100/5</strain>
    </source>
</reference>
<dbReference type="FunFam" id="3.40.50.620:FF:000021">
    <property type="entry name" value="Riboflavin biosynthesis protein"/>
    <property type="match status" value="1"/>
</dbReference>
<feature type="domain" description="Riboflavin kinase" evidence="16">
    <location>
        <begin position="189"/>
        <end position="325"/>
    </location>
</feature>
<keyword evidence="12" id="KW-0511">Multifunctional enzyme</keyword>
<keyword evidence="10 15" id="KW-0274">FAD</keyword>
<comment type="function">
    <text evidence="1">Catalyzes the phosphorylation of riboflavin to FMN followed by the adenylation of FMN to FAD.</text>
</comment>
<evidence type="ECO:0000256" key="9">
    <source>
        <dbReference type="ARBA" id="ARBA00022777"/>
    </source>
</evidence>
<dbReference type="NCBIfam" id="NF004160">
    <property type="entry name" value="PRK05627.1-3"/>
    <property type="match status" value="1"/>
</dbReference>
<dbReference type="SUPFAM" id="SSF52374">
    <property type="entry name" value="Nucleotidylyl transferase"/>
    <property type="match status" value="1"/>
</dbReference>
<dbReference type="UniPathway" id="UPA00276">
    <property type="reaction ID" value="UER00406"/>
</dbReference>
<comment type="catalytic activity">
    <reaction evidence="14 15">
        <text>FMN + ATP + H(+) = FAD + diphosphate</text>
        <dbReference type="Rhea" id="RHEA:17237"/>
        <dbReference type="ChEBI" id="CHEBI:15378"/>
        <dbReference type="ChEBI" id="CHEBI:30616"/>
        <dbReference type="ChEBI" id="CHEBI:33019"/>
        <dbReference type="ChEBI" id="CHEBI:57692"/>
        <dbReference type="ChEBI" id="CHEBI:58210"/>
        <dbReference type="EC" id="2.7.7.2"/>
    </reaction>
</comment>
<dbReference type="KEGG" id="csil:CBE74_07415"/>
<dbReference type="AlphaFoldDB" id="A0A7Y4LG07"/>
<dbReference type="Gene3D" id="2.40.30.30">
    <property type="entry name" value="Riboflavin kinase-like"/>
    <property type="match status" value="1"/>
</dbReference>
<dbReference type="Pfam" id="PF01687">
    <property type="entry name" value="Flavokinase"/>
    <property type="match status" value="1"/>
</dbReference>
<comment type="pathway">
    <text evidence="2 15">Cofactor biosynthesis; FAD biosynthesis; FAD from FMN: step 1/1.</text>
</comment>
<dbReference type="GeneID" id="75008080"/>
<dbReference type="GO" id="GO:0005524">
    <property type="term" value="F:ATP binding"/>
    <property type="evidence" value="ECO:0007669"/>
    <property type="project" value="UniProtKB-UniRule"/>
</dbReference>
<organism evidence="17 18">
    <name type="scientific">Corynebacterium silvaticum</name>
    <dbReference type="NCBI Taxonomy" id="2320431"/>
    <lineage>
        <taxon>Bacteria</taxon>
        <taxon>Bacillati</taxon>
        <taxon>Actinomycetota</taxon>
        <taxon>Actinomycetes</taxon>
        <taxon>Mycobacteriales</taxon>
        <taxon>Corynebacteriaceae</taxon>
        <taxon>Corynebacterium</taxon>
    </lineage>
</organism>
<reference evidence="17 18" key="1">
    <citation type="journal article" date="2014" name="BMC Vet. Res.">
        <title>First report of Corynebacterium pseudotuberculosis from caseous lymphadenitis lesions in Black Alentejano pig (Sus scrofa domesticus).</title>
        <authorList>
            <person name="Oliveira M."/>
            <person name="Barroco C."/>
            <person name="Mottola C."/>
            <person name="Santos R."/>
            <person name="Lemsaddek A."/>
            <person name="Tavares L."/>
            <person name="Semedo-Lemsaddek T."/>
        </authorList>
    </citation>
    <scope>NUCLEOTIDE SEQUENCE [LARGE SCALE GENOMIC DNA]</scope>
    <source>
        <strain evidence="17 18">PO100/5</strain>
    </source>
</reference>
<sequence length="332" mass="36350">MAKLSRVDIWHHIEDIPADLDASVITIGVFDGVHRGHRTLISAVTQRARALGVPSILVTFNPHPLAVLRPEKMPPLLGTVTQRANLVENLGVDHMFAMNFTANLSHLSPEEFFVSIIKDKLKAKVVVVGENFTFGYKASGNTETLKTLGEKYGIDIRVLELLAEDQTVVSSSVIRKALAEGDVRRANWGLGRDFSVSGDVVRGAGRGGKELGYPTANLYFPDSIALPEDGVYAGWLQITSAAPIEGDMVAGVRYPAAISVGHNPTFGDQRRSVESFVLNRHADLYGHSVTVEFVDRIRGMVKFSGIEELLEAIAQDVETTREILRVDEPRKP</sequence>
<dbReference type="GO" id="GO:0003919">
    <property type="term" value="F:FMN adenylyltransferase activity"/>
    <property type="evidence" value="ECO:0007669"/>
    <property type="project" value="UniProtKB-UniRule"/>
</dbReference>
<name>A0A7Y4LG07_9CORY</name>
<dbReference type="Gene3D" id="3.40.50.620">
    <property type="entry name" value="HUPs"/>
    <property type="match status" value="1"/>
</dbReference>
<comment type="pathway">
    <text evidence="3 15">Cofactor biosynthesis; FMN biosynthesis; FMN from riboflavin (ATP route): step 1/1.</text>
</comment>
<dbReference type="EC" id="2.7.1.26" evidence="15"/>
<reference evidence="17 18" key="3">
    <citation type="journal article" date="2020" name="Int. J. Syst. Evol. Microbiol.">
        <title>Corynebacterium silvaticum sp. nov., a unique group of NTTB corynebacteria in wild boar and roe deer.</title>
        <authorList>
            <person name="Dangel A."/>
            <person name="Berger A."/>
            <person name="Rau J."/>
            <person name="Eisenberg T."/>
            <person name="Kampfer P."/>
            <person name="Margos G."/>
            <person name="Contzen M."/>
            <person name="Busse H.J."/>
            <person name="Konrad R."/>
            <person name="Peters M."/>
            <person name="Sting R."/>
            <person name="Sing A."/>
        </authorList>
    </citation>
    <scope>NUCLEOTIDE SEQUENCE [LARGE SCALE GENOMIC DNA]</scope>
    <source>
        <strain evidence="17 18">PO100/5</strain>
    </source>
</reference>
<dbReference type="NCBIfam" id="NF004162">
    <property type="entry name" value="PRK05627.1-5"/>
    <property type="match status" value="1"/>
</dbReference>
<keyword evidence="7 15" id="KW-0548">Nucleotidyltransferase</keyword>
<dbReference type="InterPro" id="IPR023465">
    <property type="entry name" value="Riboflavin_kinase_dom_sf"/>
</dbReference>
<dbReference type="OrthoDB" id="9803667at2"/>
<dbReference type="Pfam" id="PF06574">
    <property type="entry name" value="FAD_syn"/>
    <property type="match status" value="1"/>
</dbReference>
<evidence type="ECO:0000256" key="6">
    <source>
        <dbReference type="ARBA" id="ARBA00022679"/>
    </source>
</evidence>
<dbReference type="InterPro" id="IPR002606">
    <property type="entry name" value="Riboflavin_kinase_bac"/>
</dbReference>
<comment type="catalytic activity">
    <reaction evidence="13 15">
        <text>riboflavin + ATP = FMN + ADP + H(+)</text>
        <dbReference type="Rhea" id="RHEA:14357"/>
        <dbReference type="ChEBI" id="CHEBI:15378"/>
        <dbReference type="ChEBI" id="CHEBI:30616"/>
        <dbReference type="ChEBI" id="CHEBI:57986"/>
        <dbReference type="ChEBI" id="CHEBI:58210"/>
        <dbReference type="ChEBI" id="CHEBI:456216"/>
        <dbReference type="EC" id="2.7.1.26"/>
    </reaction>
</comment>
<evidence type="ECO:0000313" key="17">
    <source>
        <dbReference type="EMBL" id="ARU46345.1"/>
    </source>
</evidence>
<evidence type="ECO:0000256" key="7">
    <source>
        <dbReference type="ARBA" id="ARBA00022695"/>
    </source>
</evidence>
<evidence type="ECO:0000256" key="11">
    <source>
        <dbReference type="ARBA" id="ARBA00022840"/>
    </source>
</evidence>
<accession>A0A7Y4LG07</accession>
<dbReference type="GO" id="GO:0006747">
    <property type="term" value="P:FAD biosynthetic process"/>
    <property type="evidence" value="ECO:0007669"/>
    <property type="project" value="UniProtKB-UniRule"/>
</dbReference>